<keyword evidence="2" id="KW-1185">Reference proteome</keyword>
<dbReference type="AlphaFoldDB" id="A0AAD4DW36"/>
<evidence type="ECO:0000313" key="1">
    <source>
        <dbReference type="EMBL" id="KAG1893959.1"/>
    </source>
</evidence>
<reference evidence="1" key="1">
    <citation type="journal article" date="2020" name="New Phytol.">
        <title>Comparative genomics reveals dynamic genome evolution in host specialist ectomycorrhizal fungi.</title>
        <authorList>
            <person name="Lofgren L.A."/>
            <person name="Nguyen N.H."/>
            <person name="Vilgalys R."/>
            <person name="Ruytinx J."/>
            <person name="Liao H.L."/>
            <person name="Branco S."/>
            <person name="Kuo A."/>
            <person name="LaButti K."/>
            <person name="Lipzen A."/>
            <person name="Andreopoulos W."/>
            <person name="Pangilinan J."/>
            <person name="Riley R."/>
            <person name="Hundley H."/>
            <person name="Na H."/>
            <person name="Barry K."/>
            <person name="Grigoriev I.V."/>
            <person name="Stajich J.E."/>
            <person name="Kennedy P.G."/>
        </authorList>
    </citation>
    <scope>NUCLEOTIDE SEQUENCE</scope>
    <source>
        <strain evidence="1">FC203</strain>
    </source>
</reference>
<name>A0AAD4DW36_9AGAM</name>
<protein>
    <submittedName>
        <fullName evidence="1">Uncharacterized protein</fullName>
    </submittedName>
</protein>
<accession>A0AAD4DW36</accession>
<dbReference type="EMBL" id="JABBWK010000087">
    <property type="protein sequence ID" value="KAG1893959.1"/>
    <property type="molecule type" value="Genomic_DNA"/>
</dbReference>
<dbReference type="RefSeq" id="XP_041219535.1">
    <property type="nucleotide sequence ID" value="XM_041375888.1"/>
</dbReference>
<gene>
    <name evidence="1" type="ORF">F5891DRAFT_962254</name>
</gene>
<sequence length="69" mass="7747">WENLLINSESYSLKAFAVTILSIVGYAGKGERTFPNLGTTQSMQRCNLSVEIFETIGKILANFRYQTVI</sequence>
<proteinExistence type="predicted"/>
<comment type="caution">
    <text evidence="1">The sequence shown here is derived from an EMBL/GenBank/DDBJ whole genome shotgun (WGS) entry which is preliminary data.</text>
</comment>
<organism evidence="1 2">
    <name type="scientific">Suillus fuscotomentosus</name>
    <dbReference type="NCBI Taxonomy" id="1912939"/>
    <lineage>
        <taxon>Eukaryota</taxon>
        <taxon>Fungi</taxon>
        <taxon>Dikarya</taxon>
        <taxon>Basidiomycota</taxon>
        <taxon>Agaricomycotina</taxon>
        <taxon>Agaricomycetes</taxon>
        <taxon>Agaricomycetidae</taxon>
        <taxon>Boletales</taxon>
        <taxon>Suillineae</taxon>
        <taxon>Suillaceae</taxon>
        <taxon>Suillus</taxon>
    </lineage>
</organism>
<dbReference type="Proteomes" id="UP001195769">
    <property type="component" value="Unassembled WGS sequence"/>
</dbReference>
<feature type="non-terminal residue" evidence="1">
    <location>
        <position position="1"/>
    </location>
</feature>
<evidence type="ECO:0000313" key="2">
    <source>
        <dbReference type="Proteomes" id="UP001195769"/>
    </source>
</evidence>
<dbReference type="GeneID" id="64670186"/>